<accession>A0A0U2Y3A6</accession>
<dbReference type="RefSeq" id="WP_061991849.1">
    <property type="nucleotide sequence ID" value="NZ_CP013694.1"/>
</dbReference>
<dbReference type="Gene3D" id="1.20.5.300">
    <property type="match status" value="2"/>
</dbReference>
<dbReference type="Proteomes" id="UP000065473">
    <property type="component" value="Chromosome"/>
</dbReference>
<evidence type="ECO:0000256" key="1">
    <source>
        <dbReference type="SAM" id="Coils"/>
    </source>
</evidence>
<protein>
    <submittedName>
        <fullName evidence="2">Uncharacterized protein</fullName>
    </submittedName>
</protein>
<sequence length="304" mass="34415">MASESDDMVKKLLEDPKFISTLASKIYDRLKDEVVIKRLEENTEAIRNLQQGIMGLEEAVRQQGGSIKSLQETVKQHSEAIRGLQEAVKQQGEILREHSEAIKSLQETVKQHSEAIRGLQEAVKQQGEILREHSEAIKSLQETVKQHSEAIKGLQEAVKQLSNDIKEVSKLTIKLSTEIGSFTNRAGKGLEKTIMMVYKEALELHGIDPNKVKHGNIVDTLGIIDKGRIFEVDFYETNDYVYVFEIKNFADEGALEQMLVRKKLVPQLFNKPVKLFLVANYVDKKVKEELEKEGVTIISSMVVE</sequence>
<dbReference type="PANTHER" id="PTHR38753:SF1">
    <property type="entry name" value="SLR1441 PROTEIN"/>
    <property type="match status" value="1"/>
</dbReference>
<organism evidence="2 3">
    <name type="scientific">Sulfolobus acidocaldarius</name>
    <dbReference type="NCBI Taxonomy" id="2285"/>
    <lineage>
        <taxon>Archaea</taxon>
        <taxon>Thermoproteota</taxon>
        <taxon>Thermoprotei</taxon>
        <taxon>Sulfolobales</taxon>
        <taxon>Sulfolobaceae</taxon>
        <taxon>Sulfolobus</taxon>
    </lineage>
</organism>
<feature type="coiled-coil region" evidence="1">
    <location>
        <begin position="39"/>
        <end position="171"/>
    </location>
</feature>
<dbReference type="AlphaFoldDB" id="A0A0U2Y3A6"/>
<reference evidence="2 3" key="1">
    <citation type="submission" date="2015-12" db="EMBL/GenBank/DDBJ databases">
        <title>A stable core within a dynamic pangenome in Sulfolobus acidocaldarius.</title>
        <authorList>
            <person name="Anderson R."/>
            <person name="Kouris A."/>
            <person name="Seward C."/>
            <person name="Campbell K."/>
            <person name="Whitaker R."/>
        </authorList>
    </citation>
    <scope>NUCLEOTIDE SEQUENCE [LARGE SCALE GENOMIC DNA]</scope>
    <source>
        <strain evidence="2 3">GG12-C01-09</strain>
    </source>
</reference>
<evidence type="ECO:0000313" key="2">
    <source>
        <dbReference type="EMBL" id="ALU30017.1"/>
    </source>
</evidence>
<gene>
    <name evidence="2" type="ORF">ATY89_08770</name>
</gene>
<dbReference type="Gene3D" id="1.20.5.340">
    <property type="match status" value="1"/>
</dbReference>
<proteinExistence type="predicted"/>
<evidence type="ECO:0000313" key="3">
    <source>
        <dbReference type="Proteomes" id="UP000065473"/>
    </source>
</evidence>
<dbReference type="SUPFAM" id="SSF58104">
    <property type="entry name" value="Methyl-accepting chemotaxis protein (MCP) signaling domain"/>
    <property type="match status" value="1"/>
</dbReference>
<keyword evidence="1" id="KW-0175">Coiled coil</keyword>
<name>A0A0U2Y3A6_9CREN</name>
<dbReference type="PANTHER" id="PTHR38753">
    <property type="entry name" value="SLR1441 PROTEIN"/>
    <property type="match status" value="1"/>
</dbReference>
<dbReference type="EMBL" id="CP013694">
    <property type="protein sequence ID" value="ALU30017.1"/>
    <property type="molecule type" value="Genomic_DNA"/>
</dbReference>